<evidence type="ECO:0000313" key="8">
    <source>
        <dbReference type="Proteomes" id="UP000694240"/>
    </source>
</evidence>
<dbReference type="InterPro" id="IPR000477">
    <property type="entry name" value="RT_dom"/>
</dbReference>
<dbReference type="AlphaFoldDB" id="A0A8T1Z264"/>
<proteinExistence type="inferred from homology"/>
<dbReference type="Pfam" id="PF13966">
    <property type="entry name" value="zf-RVT"/>
    <property type="match status" value="1"/>
</dbReference>
<dbReference type="PROSITE" id="PS50878">
    <property type="entry name" value="RT_POL"/>
    <property type="match status" value="1"/>
</dbReference>
<keyword evidence="3" id="KW-0677">Repeat</keyword>
<dbReference type="EMBL" id="JAEFBK010000011">
    <property type="protein sequence ID" value="KAG7552764.1"/>
    <property type="molecule type" value="Genomic_DNA"/>
</dbReference>
<evidence type="ECO:0000259" key="6">
    <source>
        <dbReference type="PROSITE" id="PS50878"/>
    </source>
</evidence>
<evidence type="ECO:0000256" key="1">
    <source>
        <dbReference type="ARBA" id="ARBA00006375"/>
    </source>
</evidence>
<protein>
    <submittedName>
        <fullName evidence="7">Mitochondrial substrate/solute carrier</fullName>
    </submittedName>
</protein>
<keyword evidence="5" id="KW-0812">Transmembrane</keyword>
<dbReference type="CDD" id="cd01650">
    <property type="entry name" value="RT_nLTR_like"/>
    <property type="match status" value="1"/>
</dbReference>
<evidence type="ECO:0000256" key="4">
    <source>
        <dbReference type="ARBA" id="ARBA00022989"/>
    </source>
</evidence>
<evidence type="ECO:0000256" key="3">
    <source>
        <dbReference type="ARBA" id="ARBA00022737"/>
    </source>
</evidence>
<feature type="repeat" description="Solcar" evidence="5">
    <location>
        <begin position="1062"/>
        <end position="1145"/>
    </location>
</feature>
<dbReference type="FunFam" id="1.50.40.10:FF:000162">
    <property type="entry name" value="Mitochondrial substrate carrier protein-like"/>
    <property type="match status" value="1"/>
</dbReference>
<dbReference type="InterPro" id="IPR026960">
    <property type="entry name" value="RVT-Znf"/>
</dbReference>
<dbReference type="FunFam" id="1.50.40.10:FF:000080">
    <property type="entry name" value="Mitochondrial substrate carrier protein-like"/>
    <property type="match status" value="1"/>
</dbReference>
<keyword evidence="8" id="KW-1185">Reference proteome</keyword>
<feature type="domain" description="Reverse transcriptase" evidence="6">
    <location>
        <begin position="17"/>
        <end position="295"/>
    </location>
</feature>
<name>A0A8T1Z264_9BRAS</name>
<evidence type="ECO:0000256" key="5">
    <source>
        <dbReference type="PROSITE-ProRule" id="PRU00282"/>
    </source>
</evidence>
<comment type="caution">
    <text evidence="7">The sequence shown here is derived from an EMBL/GenBank/DDBJ whole genome shotgun (WGS) entry which is preliminary data.</text>
</comment>
<accession>A0A8T1Z264</accession>
<feature type="repeat" description="Solcar" evidence="5">
    <location>
        <begin position="1159"/>
        <end position="1247"/>
    </location>
</feature>
<dbReference type="Pfam" id="PF00078">
    <property type="entry name" value="RVT_1"/>
    <property type="match status" value="1"/>
</dbReference>
<comment type="similarity">
    <text evidence="1">Belongs to the mitochondrial carrier (TC 2.A.29) family.</text>
</comment>
<evidence type="ECO:0000256" key="2">
    <source>
        <dbReference type="ARBA" id="ARBA00022448"/>
    </source>
</evidence>
<keyword evidence="4" id="KW-1133">Transmembrane helix</keyword>
<dbReference type="Pfam" id="PF00153">
    <property type="entry name" value="Mito_carr"/>
    <property type="match status" value="3"/>
</dbReference>
<dbReference type="InterPro" id="IPR018108">
    <property type="entry name" value="MCP_transmembrane"/>
</dbReference>
<reference evidence="7 8" key="1">
    <citation type="submission" date="2020-12" db="EMBL/GenBank/DDBJ databases">
        <title>Concerted genomic and epigenomic changes stabilize Arabidopsis allopolyploids.</title>
        <authorList>
            <person name="Chen Z."/>
        </authorList>
    </citation>
    <scope>NUCLEOTIDE SEQUENCE [LARGE SCALE GENOMIC DNA]</scope>
    <source>
        <strain evidence="7">Allo738</strain>
        <tissue evidence="7">Leaf</tissue>
    </source>
</reference>
<dbReference type="PANTHER" id="PTHR45667">
    <property type="entry name" value="S-ADENOSYLMETHIONINE MITOCHONDRIAL CARRIER PROTEIN"/>
    <property type="match status" value="1"/>
</dbReference>
<dbReference type="PROSITE" id="PS50920">
    <property type="entry name" value="SOLCAR"/>
    <property type="match status" value="3"/>
</dbReference>
<dbReference type="Proteomes" id="UP000694240">
    <property type="component" value="Chromosome 11"/>
</dbReference>
<organism evidence="7 8">
    <name type="scientific">Arabidopsis thaliana x Arabidopsis arenosa</name>
    <dbReference type="NCBI Taxonomy" id="1240361"/>
    <lineage>
        <taxon>Eukaryota</taxon>
        <taxon>Viridiplantae</taxon>
        <taxon>Streptophyta</taxon>
        <taxon>Embryophyta</taxon>
        <taxon>Tracheophyta</taxon>
        <taxon>Spermatophyta</taxon>
        <taxon>Magnoliopsida</taxon>
        <taxon>eudicotyledons</taxon>
        <taxon>Gunneridae</taxon>
        <taxon>Pentapetalae</taxon>
        <taxon>rosids</taxon>
        <taxon>malvids</taxon>
        <taxon>Brassicales</taxon>
        <taxon>Brassicaceae</taxon>
        <taxon>Camelineae</taxon>
        <taxon>Arabidopsis</taxon>
    </lineage>
</organism>
<keyword evidence="5" id="KW-0472">Membrane</keyword>
<evidence type="ECO:0000313" key="7">
    <source>
        <dbReference type="EMBL" id="KAG7552764.1"/>
    </source>
</evidence>
<sequence length="1273" mass="143279">MLTWPILENDFVVAIQSFFMTGFLPKGMNTTILALIPKKEDSKYMKDYRPISCCNVLYKVISKILANRLQHILPPFIDPNQSAFIKDRLMMENQLLASELVKDYHKESISRRCALKIDISKAFDSVQWTFLLNILKAINIPEKFIQWIERCIGTATFSVQVNGELAGFFRSKRGLRQGCSLSPYLFVICMNVLSRMLNEAAVAKKIGYHPRCKNLLLTHLCFADDIMVFSDGSFRSIDGIIQIFDLFATASGLKISLEKSTIFLAGLPLRTKEEILTRYPFEAGTLPVRYLGIPLLTKAMTPSDYLPLIEKIRHRITSWTGRFLSFAGRLQLINSVLSSLVNFWLTVFRLPKACVKEIEKLLSAFLWSGPELNAKKAKVAWRDVCKPKREGGLGVRSLSEVNTVSIMKLIWRITSSKDSLWVNWIKTNLIRKGSFWSVREKSSLGSWMWRKMLKYRDKAKQLHKVEIQSGQFTSFWFDHWSQMGRLFEVVGSRGCIDMGIGVHDTVASVISTHRRRRHRAVVFNQIEDQIDALRSHVTTQNDISLWKCNIDKFKAKFSSNETWVLLRESSPICSWYKGVWFPQATPKYTFLTWLATRNRLATGDRVSRWNADANTSCVFYKQMASSAKGPGKKGRQPSIKHSCNLAEVKRKLSKISDHHSHVEYAYAFQRENRKRGDTKLSQILSRDALISAVDLIWDRSDFASGDLISSLKEGNLDYVNRDDVSKFKVLVDSTRLPADQKDKSQLPSSLQPRVRLLGVAEKMYSFDPYNQRSWFNKSDGVNSISGFCKENGILFESRWKTLYSWMEGVVPTSTRYHEDGAEIEKREHFEDRIPNPLSSKAELASRNADSCDCVFDTTGAKGLSTVTEPRSPLLASVAGSLVDTRISRSNDVNDLSLLCKDRCANNNGVNIISSKCSTDCVTEVSSSGNNSDEESFSIVENKRLLDRDRKGQETEVCSSSVETPTYAFVAKQRHAFAGALAGISVSLCLHPLDTVKTMIQSCRLGEKSLCNTGRSIISERGFSGLYRGIASNIASSAPISALYTFTYETVKGTLLPLFPKEYCSLTHCLAGGSASIATSFIFTPSERIKQQMQVSSHYRNCWTALVGIIQKGGLLSLYAGWTAVLCRNIPHSIIKFYVYENMKQMVLPSIGPCGEPAQPTTLQTLTCGGLAGSAAAFFTTPFDVVKTRLQTQIPGSRNQHPSVYQTLQSIRKQEGLRGLYRGLIPRLVMYMSQGAIFFASYEFYKSVLSLEAAQPNSSALSGIKQKMEIALNR</sequence>
<feature type="repeat" description="Solcar" evidence="5">
    <location>
        <begin position="969"/>
        <end position="1053"/>
    </location>
</feature>
<keyword evidence="2" id="KW-0813">Transport</keyword>
<gene>
    <name evidence="7" type="ORF">ISN45_Aa06g033500</name>
</gene>
<dbReference type="GO" id="GO:0016020">
    <property type="term" value="C:membrane"/>
    <property type="evidence" value="ECO:0007669"/>
    <property type="project" value="UniProtKB-UniRule"/>
</dbReference>